<gene>
    <name evidence="2" type="ORF">NWF35_04485</name>
</gene>
<comment type="caution">
    <text evidence="2">The sequence shown here is derived from an EMBL/GenBank/DDBJ whole genome shotgun (WGS) entry which is preliminary data.</text>
</comment>
<dbReference type="Proteomes" id="UP001174196">
    <property type="component" value="Unassembled WGS sequence"/>
</dbReference>
<evidence type="ECO:0000313" key="2">
    <source>
        <dbReference type="EMBL" id="MDN4593164.1"/>
    </source>
</evidence>
<feature type="transmembrane region" description="Helical" evidence="1">
    <location>
        <begin position="82"/>
        <end position="102"/>
    </location>
</feature>
<sequence>MLAKTSIRASTIGTVVTGILLSVWTNWGLFRCRWIIVKEILTILSIGLDVVGMYFWTLKAAALTSAEGLNTLQNPAFTVNNLWIGIILQIISLAVSLSSPFLNRGDRGNSEQKRNQPTNKLR</sequence>
<name>A0ABT8IK82_9BACL</name>
<protein>
    <recommendedName>
        <fullName evidence="4">MARVEL domain-containing protein</fullName>
    </recommendedName>
</protein>
<keyword evidence="3" id="KW-1185">Reference proteome</keyword>
<accession>A0ABT8IK82</accession>
<keyword evidence="1" id="KW-0812">Transmembrane</keyword>
<organism evidence="2 3">
    <name type="scientific">Polycladomyces subterraneus</name>
    <dbReference type="NCBI Taxonomy" id="1016997"/>
    <lineage>
        <taxon>Bacteria</taxon>
        <taxon>Bacillati</taxon>
        <taxon>Bacillota</taxon>
        <taxon>Bacilli</taxon>
        <taxon>Bacillales</taxon>
        <taxon>Thermoactinomycetaceae</taxon>
        <taxon>Polycladomyces</taxon>
    </lineage>
</organism>
<feature type="transmembrane region" description="Helical" evidence="1">
    <location>
        <begin position="41"/>
        <end position="62"/>
    </location>
</feature>
<reference evidence="2" key="1">
    <citation type="submission" date="2022-08" db="EMBL/GenBank/DDBJ databases">
        <title>Polycladomyces zharkentsis sp. nov., a novel thermophilic CMC and starch-degrading bacterium isolated from a geothermal spring in Kazakhstan.</title>
        <authorList>
            <person name="Mashzhan A."/>
            <person name="Kistaubaeva A."/>
            <person name="Javier-Lopez R."/>
            <person name="Birkeland N.-K."/>
        </authorList>
    </citation>
    <scope>NUCLEOTIDE SEQUENCE</scope>
    <source>
        <strain evidence="2">KSR 13</strain>
    </source>
</reference>
<dbReference type="EMBL" id="JANRHH010000020">
    <property type="protein sequence ID" value="MDN4593164.1"/>
    <property type="molecule type" value="Genomic_DNA"/>
</dbReference>
<proteinExistence type="predicted"/>
<keyword evidence="1" id="KW-0472">Membrane</keyword>
<evidence type="ECO:0000313" key="3">
    <source>
        <dbReference type="Proteomes" id="UP001174196"/>
    </source>
</evidence>
<evidence type="ECO:0008006" key="4">
    <source>
        <dbReference type="Google" id="ProtNLM"/>
    </source>
</evidence>
<evidence type="ECO:0000256" key="1">
    <source>
        <dbReference type="SAM" id="Phobius"/>
    </source>
</evidence>
<feature type="transmembrane region" description="Helical" evidence="1">
    <location>
        <begin position="6"/>
        <end position="29"/>
    </location>
</feature>
<keyword evidence="1" id="KW-1133">Transmembrane helix</keyword>
<dbReference type="RefSeq" id="WP_301237879.1">
    <property type="nucleotide sequence ID" value="NZ_JANRHH010000020.1"/>
</dbReference>